<dbReference type="PANTHER" id="PTHR45011:SF1">
    <property type="entry name" value="DAP3-BINDING CELL DEATH ENHANCER 1"/>
    <property type="match status" value="1"/>
</dbReference>
<reference evidence="2 3" key="1">
    <citation type="journal article" date="2021" name="Elife">
        <title>Chloroplast acquisition without the gene transfer in kleptoplastic sea slugs, Plakobranchus ocellatus.</title>
        <authorList>
            <person name="Maeda T."/>
            <person name="Takahashi S."/>
            <person name="Yoshida T."/>
            <person name="Shimamura S."/>
            <person name="Takaki Y."/>
            <person name="Nagai Y."/>
            <person name="Toyoda A."/>
            <person name="Suzuki Y."/>
            <person name="Arimoto A."/>
            <person name="Ishii H."/>
            <person name="Satoh N."/>
            <person name="Nishiyama T."/>
            <person name="Hasebe M."/>
            <person name="Maruyama T."/>
            <person name="Minagawa J."/>
            <person name="Obokata J."/>
            <person name="Shigenobu S."/>
        </authorList>
    </citation>
    <scope>NUCLEOTIDE SEQUENCE [LARGE SCALE GENOMIC DNA]</scope>
</reference>
<dbReference type="Gene3D" id="1.25.40.10">
    <property type="entry name" value="Tetratricopeptide repeat domain"/>
    <property type="match status" value="3"/>
</dbReference>
<name>A0AAV3Y6F8_9GAST</name>
<feature type="region of interest" description="Disordered" evidence="1">
    <location>
        <begin position="48"/>
        <end position="77"/>
    </location>
</feature>
<evidence type="ECO:0000256" key="1">
    <source>
        <dbReference type="SAM" id="MobiDB-lite"/>
    </source>
</evidence>
<dbReference type="AlphaFoldDB" id="A0AAV3Y6F8"/>
<dbReference type="PANTHER" id="PTHR45011">
    <property type="entry name" value="DAP3-BINDING CELL DEATH ENHANCER 1"/>
    <property type="match status" value="1"/>
</dbReference>
<evidence type="ECO:0000313" key="3">
    <source>
        <dbReference type="Proteomes" id="UP000735302"/>
    </source>
</evidence>
<sequence>MWRLWSNISRAFRTHVYNPKPSAGVIVEDEQDAGERYEKLGLSLHPHEHVNNDLNRSHGQRDNSYSDDACGARGQRNNAEGEDLGGWWKTSHHSFWQHLHGPHSLFETITLGPIFVGESKRDRWRQKNSLLYRILFALPSCETSTARKTVLSTESKDCFDYCVRTKQLAIKDDVGAAIDEQINISKSETLESAVEDFQRSCREYTACKESVLGLQAVKEGDMSAAVDHLQQSCFMGNLSACFNLGLCYETGSGVPQDEAKAAFYYQKAARGGHKMALYNLGLMCLRQPFEESRAEAREGDVAQRATCLNRQMGLDFLEEAARLGLPEAQLSLGIYHLDECHEPFRAFSCFKAAADQNDSEAQYLLAMCYEQGVGVEVNECLAASLYSLAAQAGHDLALYNLGVFNEEGLGGLPKNEGAAVEMYQKAAELGNCQAKERLGELSGQSKAVSLQSGSEQHGTVHTVNESCEEFMLSGEKGGTEQNISALTHDSSFDDPYVALLSPSISLTSTITIPKQPLASQCSSSGYCLDRKPKIYPKADTPAATTKDDSILDKFSLFLESSPLAMDMEQKPHNFRLDTNSMGFSPHFISLSSLGSVEEEDTYRSIVPGMHKSNTFSEFSMIESKDCFDYCVRTKQLAIKDDVGAAIDEQINISKSETLESAVEDFQRSCREYTACKESVLGLQAVKEGDMSAAVDHLQQSCFMGNLSACFNLGLCYETGSGVPQDEAKAAFYYQKAARGGHKMALYNLGLMCLRQPVEESRAGAREGDVTQRGTCLNQQMGLDFLEEAARLGLPEAQLSLGIYHLEECHEPFRAFSCFKAAADQNVSLPKNEGAAVEMYQKAAELGNCHAKARLGELSGQSKAASLQSGSEQHDTVHTVNEPCGEEGGTEQNISALTHDSSFEDPYVPLHSPSVSLFSTITIPKQPLETQCSSSSYCLDRKPKIYSKTDTPAATTKDDSILDKFSLFLESSPLAMDMEQKPHNFRLDTNSMGFSPHSTSLSSLGSVEEEDTYRSIAPGMHKSNTFSEFSMIGI</sequence>
<dbReference type="InterPro" id="IPR052748">
    <property type="entry name" value="ISR_Activator"/>
</dbReference>
<accession>A0AAV3Y6F8</accession>
<dbReference type="Proteomes" id="UP000735302">
    <property type="component" value="Unassembled WGS sequence"/>
</dbReference>
<protein>
    <submittedName>
        <fullName evidence="2">Death ligand signal enhancer</fullName>
    </submittedName>
</protein>
<keyword evidence="3" id="KW-1185">Reference proteome</keyword>
<feature type="compositionally biased region" description="Basic and acidic residues" evidence="1">
    <location>
        <begin position="48"/>
        <end position="61"/>
    </location>
</feature>
<dbReference type="Pfam" id="PF08238">
    <property type="entry name" value="Sel1"/>
    <property type="match status" value="6"/>
</dbReference>
<proteinExistence type="predicted"/>
<organism evidence="2 3">
    <name type="scientific">Plakobranchus ocellatus</name>
    <dbReference type="NCBI Taxonomy" id="259542"/>
    <lineage>
        <taxon>Eukaryota</taxon>
        <taxon>Metazoa</taxon>
        <taxon>Spiralia</taxon>
        <taxon>Lophotrochozoa</taxon>
        <taxon>Mollusca</taxon>
        <taxon>Gastropoda</taxon>
        <taxon>Heterobranchia</taxon>
        <taxon>Euthyneura</taxon>
        <taxon>Panpulmonata</taxon>
        <taxon>Sacoglossa</taxon>
        <taxon>Placobranchoidea</taxon>
        <taxon>Plakobranchidae</taxon>
        <taxon>Plakobranchus</taxon>
    </lineage>
</organism>
<dbReference type="EMBL" id="BLXT01000501">
    <property type="protein sequence ID" value="GFN77663.1"/>
    <property type="molecule type" value="Genomic_DNA"/>
</dbReference>
<gene>
    <name evidence="2" type="ORF">PoB_000416900</name>
</gene>
<dbReference type="SMART" id="SM00671">
    <property type="entry name" value="SEL1"/>
    <property type="match status" value="6"/>
</dbReference>
<comment type="caution">
    <text evidence="2">The sequence shown here is derived from an EMBL/GenBank/DDBJ whole genome shotgun (WGS) entry which is preliminary data.</text>
</comment>
<dbReference type="InterPro" id="IPR006597">
    <property type="entry name" value="Sel1-like"/>
</dbReference>
<dbReference type="InterPro" id="IPR011990">
    <property type="entry name" value="TPR-like_helical_dom_sf"/>
</dbReference>
<evidence type="ECO:0000313" key="2">
    <source>
        <dbReference type="EMBL" id="GFN77663.1"/>
    </source>
</evidence>
<dbReference type="SUPFAM" id="SSF81901">
    <property type="entry name" value="HCP-like"/>
    <property type="match status" value="3"/>
</dbReference>